<dbReference type="PANTHER" id="PTHR23051:SF0">
    <property type="entry name" value="SOLUTE CARRIER FAMILY 35 MEMBER F5"/>
    <property type="match status" value="1"/>
</dbReference>
<evidence type="ECO:0000256" key="1">
    <source>
        <dbReference type="ARBA" id="ARBA00004141"/>
    </source>
</evidence>
<dbReference type="EMBL" id="OU015568">
    <property type="protein sequence ID" value="CAG5083854.1"/>
    <property type="molecule type" value="Genomic_DNA"/>
</dbReference>
<feature type="transmembrane region" description="Helical" evidence="5">
    <location>
        <begin position="43"/>
        <end position="61"/>
    </location>
</feature>
<evidence type="ECO:0000313" key="6">
    <source>
        <dbReference type="EMBL" id="CAG5083854.1"/>
    </source>
</evidence>
<evidence type="ECO:0000256" key="2">
    <source>
        <dbReference type="ARBA" id="ARBA00022692"/>
    </source>
</evidence>
<keyword evidence="4 5" id="KW-0472">Membrane</keyword>
<evidence type="ECO:0000256" key="3">
    <source>
        <dbReference type="ARBA" id="ARBA00022989"/>
    </source>
</evidence>
<reference evidence="6 7" key="1">
    <citation type="submission" date="2021-04" db="EMBL/GenBank/DDBJ databases">
        <authorList>
            <person name="Bliznina A."/>
        </authorList>
    </citation>
    <scope>NUCLEOTIDE SEQUENCE [LARGE SCALE GENOMIC DNA]</scope>
</reference>
<proteinExistence type="predicted"/>
<evidence type="ECO:0000256" key="5">
    <source>
        <dbReference type="SAM" id="Phobius"/>
    </source>
</evidence>
<accession>A0ABN7RTX0</accession>
<gene>
    <name evidence="6" type="ORF">OKIOD_LOCUS2040</name>
</gene>
<protein>
    <submittedName>
        <fullName evidence="6">Oidioi.mRNA.OKI2018_I69.PAR.g10482.t1.cds</fullName>
    </submittedName>
</protein>
<keyword evidence="2 5" id="KW-0812">Transmembrane</keyword>
<feature type="transmembrane region" description="Helical" evidence="5">
    <location>
        <begin position="6"/>
        <end position="31"/>
    </location>
</feature>
<name>A0ABN7RTX0_OIKDI</name>
<dbReference type="PANTHER" id="PTHR23051">
    <property type="entry name" value="SOLUTE CARRIER FAMILY 35, MEMBER F5"/>
    <property type="match status" value="1"/>
</dbReference>
<evidence type="ECO:0000313" key="7">
    <source>
        <dbReference type="Proteomes" id="UP001158576"/>
    </source>
</evidence>
<evidence type="ECO:0000256" key="4">
    <source>
        <dbReference type="ARBA" id="ARBA00023136"/>
    </source>
</evidence>
<sequence length="136" mass="14768">MDIDVPMFFGFVGLFTLLMFWPGLVVLHLTGIESFTLPSKIEWIYLCISALVTAVICQLLWLWASLATSPLQGILALALIVPGSKGISNILEGQPLSLKFAAGAALTLISYIGVCNTNRSPRQTAAKVEAFELELR</sequence>
<comment type="subcellular location">
    <subcellularLocation>
        <location evidence="1">Membrane</location>
        <topology evidence="1">Multi-pass membrane protein</topology>
    </subcellularLocation>
</comment>
<keyword evidence="3 5" id="KW-1133">Transmembrane helix</keyword>
<keyword evidence="7" id="KW-1185">Reference proteome</keyword>
<organism evidence="6 7">
    <name type="scientific">Oikopleura dioica</name>
    <name type="common">Tunicate</name>
    <dbReference type="NCBI Taxonomy" id="34765"/>
    <lineage>
        <taxon>Eukaryota</taxon>
        <taxon>Metazoa</taxon>
        <taxon>Chordata</taxon>
        <taxon>Tunicata</taxon>
        <taxon>Appendicularia</taxon>
        <taxon>Copelata</taxon>
        <taxon>Oikopleuridae</taxon>
        <taxon>Oikopleura</taxon>
    </lineage>
</organism>
<dbReference type="Proteomes" id="UP001158576">
    <property type="component" value="Chromosome PAR"/>
</dbReference>